<sequence length="82" mass="9061">MELQSNALHLISSTGCAPRMTQNQLNFHETWRRMGHGPRKNQFNVGAHLDKKSCAVAVEPAAFFPFSSSYGSTRVADGRTIP</sequence>
<dbReference type="EMBL" id="CADEAL010000258">
    <property type="protein sequence ID" value="CAB1417295.1"/>
    <property type="molecule type" value="Genomic_DNA"/>
</dbReference>
<keyword evidence="2" id="KW-1185">Reference proteome</keyword>
<comment type="caution">
    <text evidence="1">The sequence shown here is derived from an EMBL/GenBank/DDBJ whole genome shotgun (WGS) entry which is preliminary data.</text>
</comment>
<organism evidence="1 2">
    <name type="scientific">Pleuronectes platessa</name>
    <name type="common">European plaice</name>
    <dbReference type="NCBI Taxonomy" id="8262"/>
    <lineage>
        <taxon>Eukaryota</taxon>
        <taxon>Metazoa</taxon>
        <taxon>Chordata</taxon>
        <taxon>Craniata</taxon>
        <taxon>Vertebrata</taxon>
        <taxon>Euteleostomi</taxon>
        <taxon>Actinopterygii</taxon>
        <taxon>Neopterygii</taxon>
        <taxon>Teleostei</taxon>
        <taxon>Neoteleostei</taxon>
        <taxon>Acanthomorphata</taxon>
        <taxon>Carangaria</taxon>
        <taxon>Pleuronectiformes</taxon>
        <taxon>Pleuronectoidei</taxon>
        <taxon>Pleuronectidae</taxon>
        <taxon>Pleuronectes</taxon>
    </lineage>
</organism>
<evidence type="ECO:0000313" key="1">
    <source>
        <dbReference type="EMBL" id="CAB1417295.1"/>
    </source>
</evidence>
<gene>
    <name evidence="1" type="ORF">PLEPLA_LOCUS5097</name>
</gene>
<proteinExistence type="predicted"/>
<dbReference type="AlphaFoldDB" id="A0A9N7TQL8"/>
<reference evidence="1" key="1">
    <citation type="submission" date="2020-03" db="EMBL/GenBank/DDBJ databases">
        <authorList>
            <person name="Weist P."/>
        </authorList>
    </citation>
    <scope>NUCLEOTIDE SEQUENCE</scope>
</reference>
<dbReference type="Proteomes" id="UP001153269">
    <property type="component" value="Unassembled WGS sequence"/>
</dbReference>
<accession>A0A9N7TQL8</accession>
<protein>
    <submittedName>
        <fullName evidence="1">Uncharacterized protein</fullName>
    </submittedName>
</protein>
<evidence type="ECO:0000313" key="2">
    <source>
        <dbReference type="Proteomes" id="UP001153269"/>
    </source>
</evidence>
<name>A0A9N7TQL8_PLEPL</name>